<name>A0A0H2S8H4_9AGAM</name>
<gene>
    <name evidence="2" type="ORF">SCHPADRAFT_816230</name>
</gene>
<reference evidence="2 3" key="1">
    <citation type="submission" date="2015-04" db="EMBL/GenBank/DDBJ databases">
        <title>Complete genome sequence of Schizopora paradoxa KUC8140, a cosmopolitan wood degrader in East Asia.</title>
        <authorList>
            <consortium name="DOE Joint Genome Institute"/>
            <person name="Min B."/>
            <person name="Park H."/>
            <person name="Jang Y."/>
            <person name="Kim J.-J."/>
            <person name="Kim K.H."/>
            <person name="Pangilinan J."/>
            <person name="Lipzen A."/>
            <person name="Riley R."/>
            <person name="Grigoriev I.V."/>
            <person name="Spatafora J.W."/>
            <person name="Choi I.-G."/>
        </authorList>
    </citation>
    <scope>NUCLEOTIDE SEQUENCE [LARGE SCALE GENOMIC DNA]</scope>
    <source>
        <strain evidence="2 3">KUC8140</strain>
    </source>
</reference>
<sequence length="293" mass="33401">MEATGFKCVDPDFRIRCRPEDVVFGANRQRLAEGSQIFASMFDDAEANAEGDPETMDLIEDSTVFAVFLKLLHEPPVPFTEEDITEQIKYETKVIMKSPKNAIPLPILTKILELADKYMVKPGIVQPLHTHLRAHRMVWPLKVYGLAVKYGLDEIAHDTSMFLIHPPLHTYSVEEISVIPTAEALQKLLLLQHHRSIRLREILHDEHLFPHHYGECPRHAKFAYGLWASKKFRLLGKVNSGTDVAAEMTASLKDLGDCETCYKGWSAATEMLAYKCRRVPRRTDKMPLPDQPK</sequence>
<evidence type="ECO:0000313" key="2">
    <source>
        <dbReference type="EMBL" id="KLO20537.1"/>
    </source>
</evidence>
<evidence type="ECO:0000313" key="3">
    <source>
        <dbReference type="Proteomes" id="UP000053477"/>
    </source>
</evidence>
<accession>A0A0H2S8H4</accession>
<protein>
    <recommendedName>
        <fullName evidence="1">BTB domain-containing protein</fullName>
    </recommendedName>
</protein>
<evidence type="ECO:0000259" key="1">
    <source>
        <dbReference type="PROSITE" id="PS50097"/>
    </source>
</evidence>
<dbReference type="EMBL" id="KQ085882">
    <property type="protein sequence ID" value="KLO20537.1"/>
    <property type="molecule type" value="Genomic_DNA"/>
</dbReference>
<feature type="domain" description="BTB" evidence="1">
    <location>
        <begin position="11"/>
        <end position="81"/>
    </location>
</feature>
<dbReference type="PROSITE" id="PS50097">
    <property type="entry name" value="BTB"/>
    <property type="match status" value="1"/>
</dbReference>
<dbReference type="InParanoid" id="A0A0H2S8H4"/>
<keyword evidence="3" id="KW-1185">Reference proteome</keyword>
<dbReference type="InterPro" id="IPR011333">
    <property type="entry name" value="SKP1/BTB/POZ_sf"/>
</dbReference>
<organism evidence="2 3">
    <name type="scientific">Schizopora paradoxa</name>
    <dbReference type="NCBI Taxonomy" id="27342"/>
    <lineage>
        <taxon>Eukaryota</taxon>
        <taxon>Fungi</taxon>
        <taxon>Dikarya</taxon>
        <taxon>Basidiomycota</taxon>
        <taxon>Agaricomycotina</taxon>
        <taxon>Agaricomycetes</taxon>
        <taxon>Hymenochaetales</taxon>
        <taxon>Schizoporaceae</taxon>
        <taxon>Schizopora</taxon>
    </lineage>
</organism>
<dbReference type="Proteomes" id="UP000053477">
    <property type="component" value="Unassembled WGS sequence"/>
</dbReference>
<dbReference type="AlphaFoldDB" id="A0A0H2S8H4"/>
<dbReference type="OrthoDB" id="3335429at2759"/>
<dbReference type="InterPro" id="IPR000210">
    <property type="entry name" value="BTB/POZ_dom"/>
</dbReference>
<proteinExistence type="predicted"/>
<dbReference type="Gene3D" id="3.30.710.10">
    <property type="entry name" value="Potassium Channel Kv1.1, Chain A"/>
    <property type="match status" value="1"/>
</dbReference>